<dbReference type="EMBL" id="UGZE01000001">
    <property type="protein sequence ID" value="SUJ07881.1"/>
    <property type="molecule type" value="Genomic_DNA"/>
</dbReference>
<dbReference type="OrthoDB" id="9803333at2"/>
<evidence type="ECO:0000313" key="3">
    <source>
        <dbReference type="EMBL" id="GEQ00519.1"/>
    </source>
</evidence>
<dbReference type="InterPro" id="IPR002347">
    <property type="entry name" value="SDR_fam"/>
</dbReference>
<dbReference type="EC" id="1.1.1.100" evidence="4"/>
<keyword evidence="2 4" id="KW-0560">Oxidoreductase</keyword>
<organism evidence="4 5">
    <name type="scientific">Staphylococcus arlettae</name>
    <dbReference type="NCBI Taxonomy" id="29378"/>
    <lineage>
        <taxon>Bacteria</taxon>
        <taxon>Bacillati</taxon>
        <taxon>Bacillota</taxon>
        <taxon>Bacilli</taxon>
        <taxon>Bacillales</taxon>
        <taxon>Staphylococcaceae</taxon>
        <taxon>Staphylococcus</taxon>
    </lineage>
</organism>
<dbReference type="FunFam" id="3.40.50.720:FF:000173">
    <property type="entry name" value="3-oxoacyl-[acyl-carrier protein] reductase"/>
    <property type="match status" value="1"/>
</dbReference>
<reference evidence="4 5" key="1">
    <citation type="submission" date="2018-06" db="EMBL/GenBank/DDBJ databases">
        <authorList>
            <consortium name="Pathogen Informatics"/>
            <person name="Doyle S."/>
        </authorList>
    </citation>
    <scope>NUCLEOTIDE SEQUENCE [LARGE SCALE GENOMIC DNA]</scope>
    <source>
        <strain evidence="4 5">NCTC12413</strain>
    </source>
</reference>
<evidence type="ECO:0000313" key="4">
    <source>
        <dbReference type="EMBL" id="SUJ07881.1"/>
    </source>
</evidence>
<protein>
    <submittedName>
        <fullName evidence="4">3-ketoacyl-ACP reductase</fullName>
        <ecNumber evidence="4">1.1.1.100</ecNumber>
    </submittedName>
    <submittedName>
        <fullName evidence="3">3-oxoacyl-ACP reductase</fullName>
    </submittedName>
</protein>
<dbReference type="PANTHER" id="PTHR42879:SF2">
    <property type="entry name" value="3-OXOACYL-[ACYL-CARRIER-PROTEIN] REDUCTASE FABG"/>
    <property type="match status" value="1"/>
</dbReference>
<dbReference type="GO" id="GO:0004316">
    <property type="term" value="F:3-oxoacyl-[acyl-carrier-protein] reductase (NADPH) activity"/>
    <property type="evidence" value="ECO:0007669"/>
    <property type="project" value="UniProtKB-EC"/>
</dbReference>
<evidence type="ECO:0000256" key="1">
    <source>
        <dbReference type="ARBA" id="ARBA00006484"/>
    </source>
</evidence>
<dbReference type="Proteomes" id="UP000321598">
    <property type="component" value="Unassembled WGS sequence"/>
</dbReference>
<evidence type="ECO:0000313" key="6">
    <source>
        <dbReference type="Proteomes" id="UP000321598"/>
    </source>
</evidence>
<evidence type="ECO:0000313" key="5">
    <source>
        <dbReference type="Proteomes" id="UP000254956"/>
    </source>
</evidence>
<dbReference type="PRINTS" id="PR00080">
    <property type="entry name" value="SDRFAMILY"/>
</dbReference>
<gene>
    <name evidence="4" type="primary">fabG_1</name>
    <name evidence="4" type="ORF">NCTC12413_00206</name>
    <name evidence="3" type="ORF">SAR03_15560</name>
</gene>
<dbReference type="EMBL" id="BKAV01000016">
    <property type="protein sequence ID" value="GEQ00519.1"/>
    <property type="molecule type" value="Genomic_DNA"/>
</dbReference>
<dbReference type="STRING" id="1212545.SARL_10046"/>
<accession>A0A2T7BTS7</accession>
<dbReference type="InterPro" id="IPR050259">
    <property type="entry name" value="SDR"/>
</dbReference>
<dbReference type="PRINTS" id="PR00081">
    <property type="entry name" value="GDHRDH"/>
</dbReference>
<dbReference type="SUPFAM" id="SSF51735">
    <property type="entry name" value="NAD(P)-binding Rossmann-fold domains"/>
    <property type="match status" value="1"/>
</dbReference>
<dbReference type="Proteomes" id="UP000254956">
    <property type="component" value="Unassembled WGS sequence"/>
</dbReference>
<name>A0A2T7BTS7_9STAP</name>
<dbReference type="Gene3D" id="3.40.50.720">
    <property type="entry name" value="NAD(P)-binding Rossmann-like Domain"/>
    <property type="match status" value="1"/>
</dbReference>
<evidence type="ECO:0000256" key="2">
    <source>
        <dbReference type="ARBA" id="ARBA00023002"/>
    </source>
</evidence>
<dbReference type="RefSeq" id="WP_103388270.1">
    <property type="nucleotide sequence ID" value="NZ_BKAV01000016.1"/>
</dbReference>
<dbReference type="NCBIfam" id="NF006393">
    <property type="entry name" value="PRK08642.1"/>
    <property type="match status" value="1"/>
</dbReference>
<sequence length="250" mass="26671">MTTTVLITGSSRGLGATIAQTLATQGFQVIINYHKSKEAALDLVKSIGSTQAIAIQADVTQRDQVDHLVATATDHFGQIDVVVNNALVGFKFDPNAQKAFTELSWSDYQQQIDGTLKAAFNTTQSVAPQFINRRHGAIINIGTNLFQNPVVPYHEYTTAKAGLIGFTRNIAAELGQYGIRANVVSGGLLKTTDASAATSDEVFDLIKQTTPLKSVTSPQDVAHMVAFLASEHATGITGQNYTVDGGLTMN</sequence>
<keyword evidence="6" id="KW-1185">Reference proteome</keyword>
<proteinExistence type="inferred from homology"/>
<reference evidence="3 6" key="2">
    <citation type="submission" date="2019-07" db="EMBL/GenBank/DDBJ databases">
        <title>Whole genome shotgun sequence of Staphylococcus arlettae NBRC 109765.</title>
        <authorList>
            <person name="Hosoyama A."/>
            <person name="Uohara A."/>
            <person name="Ohji S."/>
            <person name="Ichikawa N."/>
        </authorList>
    </citation>
    <scope>NUCLEOTIDE SEQUENCE [LARGE SCALE GENOMIC DNA]</scope>
    <source>
        <strain evidence="3 6">NBRC 109765</strain>
    </source>
</reference>
<comment type="similarity">
    <text evidence="1">Belongs to the short-chain dehydrogenases/reductases (SDR) family.</text>
</comment>
<dbReference type="PANTHER" id="PTHR42879">
    <property type="entry name" value="3-OXOACYL-(ACYL-CARRIER-PROTEIN) REDUCTASE"/>
    <property type="match status" value="1"/>
</dbReference>
<dbReference type="Pfam" id="PF13561">
    <property type="entry name" value="adh_short_C2"/>
    <property type="match status" value="1"/>
</dbReference>
<dbReference type="InterPro" id="IPR036291">
    <property type="entry name" value="NAD(P)-bd_dom_sf"/>
</dbReference>
<dbReference type="AlphaFoldDB" id="A0A2T7BTS7"/>